<dbReference type="Proteomes" id="UP001168877">
    <property type="component" value="Unassembled WGS sequence"/>
</dbReference>
<reference evidence="2" key="1">
    <citation type="journal article" date="2022" name="Plant J.">
        <title>Strategies of tolerance reflected in two North American maple genomes.</title>
        <authorList>
            <person name="McEvoy S.L."/>
            <person name="Sezen U.U."/>
            <person name="Trouern-Trend A."/>
            <person name="McMahon S.M."/>
            <person name="Schaberg P.G."/>
            <person name="Yang J."/>
            <person name="Wegrzyn J.L."/>
            <person name="Swenson N.G."/>
        </authorList>
    </citation>
    <scope>NUCLEOTIDE SEQUENCE</scope>
    <source>
        <strain evidence="2">NS2018</strain>
    </source>
</reference>
<keyword evidence="3" id="KW-1185">Reference proteome</keyword>
<organism evidence="2 3">
    <name type="scientific">Acer saccharum</name>
    <name type="common">Sugar maple</name>
    <dbReference type="NCBI Taxonomy" id="4024"/>
    <lineage>
        <taxon>Eukaryota</taxon>
        <taxon>Viridiplantae</taxon>
        <taxon>Streptophyta</taxon>
        <taxon>Embryophyta</taxon>
        <taxon>Tracheophyta</taxon>
        <taxon>Spermatophyta</taxon>
        <taxon>Magnoliopsida</taxon>
        <taxon>eudicotyledons</taxon>
        <taxon>Gunneridae</taxon>
        <taxon>Pentapetalae</taxon>
        <taxon>rosids</taxon>
        <taxon>malvids</taxon>
        <taxon>Sapindales</taxon>
        <taxon>Sapindaceae</taxon>
        <taxon>Hippocastanoideae</taxon>
        <taxon>Acereae</taxon>
        <taxon>Acer</taxon>
    </lineage>
</organism>
<name>A0AA39SAB0_ACESA</name>
<sequence>MVPPPRRRRMNQLLWDMLCLVCKACKKYKKQTLALLFVLLEGATNNYNAPWFPLAFAAIVVFAFNKDEKNDFFKAIPMPDSGIVQRDIDLAEMNSYEDLYRKVVGSDEPWCLSPRRSMHDDDDGGGVNDRDENDDANDGGDDGGGDGGGGGNNDDDDIWC</sequence>
<evidence type="ECO:0000313" key="3">
    <source>
        <dbReference type="Proteomes" id="UP001168877"/>
    </source>
</evidence>
<protein>
    <submittedName>
        <fullName evidence="2">Uncharacterized protein</fullName>
    </submittedName>
</protein>
<gene>
    <name evidence="2" type="ORF">LWI29_029324</name>
</gene>
<evidence type="ECO:0000256" key="1">
    <source>
        <dbReference type="SAM" id="MobiDB-lite"/>
    </source>
</evidence>
<comment type="caution">
    <text evidence="2">The sequence shown here is derived from an EMBL/GenBank/DDBJ whole genome shotgun (WGS) entry which is preliminary data.</text>
</comment>
<accession>A0AA39SAB0</accession>
<proteinExistence type="predicted"/>
<feature type="region of interest" description="Disordered" evidence="1">
    <location>
        <begin position="114"/>
        <end position="160"/>
    </location>
</feature>
<feature type="compositionally biased region" description="Acidic residues" evidence="1">
    <location>
        <begin position="131"/>
        <end position="144"/>
    </location>
</feature>
<evidence type="ECO:0000313" key="2">
    <source>
        <dbReference type="EMBL" id="KAK0590602.1"/>
    </source>
</evidence>
<dbReference type="EMBL" id="JAUESC010000381">
    <property type="protein sequence ID" value="KAK0590602.1"/>
    <property type="molecule type" value="Genomic_DNA"/>
</dbReference>
<dbReference type="AlphaFoldDB" id="A0AA39SAB0"/>
<reference evidence="2" key="2">
    <citation type="submission" date="2023-06" db="EMBL/GenBank/DDBJ databases">
        <authorList>
            <person name="Swenson N.G."/>
            <person name="Wegrzyn J.L."/>
            <person name="Mcevoy S.L."/>
        </authorList>
    </citation>
    <scope>NUCLEOTIDE SEQUENCE</scope>
    <source>
        <strain evidence="2">NS2018</strain>
        <tissue evidence="2">Leaf</tissue>
    </source>
</reference>